<organism evidence="3 4">
    <name type="scientific">Nocardia stercoris</name>
    <dbReference type="NCBI Taxonomy" id="2483361"/>
    <lineage>
        <taxon>Bacteria</taxon>
        <taxon>Bacillati</taxon>
        <taxon>Actinomycetota</taxon>
        <taxon>Actinomycetes</taxon>
        <taxon>Mycobacteriales</taxon>
        <taxon>Nocardiaceae</taxon>
        <taxon>Nocardia</taxon>
    </lineage>
</organism>
<proteinExistence type="predicted"/>
<dbReference type="Proteomes" id="UP000279275">
    <property type="component" value="Unassembled WGS sequence"/>
</dbReference>
<evidence type="ECO:0000313" key="4">
    <source>
        <dbReference type="Proteomes" id="UP000279275"/>
    </source>
</evidence>
<dbReference type="InterPro" id="IPR003615">
    <property type="entry name" value="HNH_nuc"/>
</dbReference>
<reference evidence="3 4" key="1">
    <citation type="submission" date="2018-10" db="EMBL/GenBank/DDBJ databases">
        <title>Isolation from cow dung.</title>
        <authorList>
            <person name="Ling L."/>
        </authorList>
    </citation>
    <scope>NUCLEOTIDE SEQUENCE [LARGE SCALE GENOMIC DNA]</scope>
    <source>
        <strain evidence="3 4">NEAU-LL90</strain>
    </source>
</reference>
<evidence type="ECO:0000259" key="2">
    <source>
        <dbReference type="Pfam" id="PF02720"/>
    </source>
</evidence>
<keyword evidence="3" id="KW-0540">Nuclease</keyword>
<accession>A0A3M2LEI4</accession>
<dbReference type="GO" id="GO:0004519">
    <property type="term" value="F:endonuclease activity"/>
    <property type="evidence" value="ECO:0007669"/>
    <property type="project" value="UniProtKB-KW"/>
</dbReference>
<dbReference type="Pfam" id="PF02720">
    <property type="entry name" value="DUF222"/>
    <property type="match status" value="1"/>
</dbReference>
<evidence type="ECO:0000256" key="1">
    <source>
        <dbReference type="SAM" id="MobiDB-lite"/>
    </source>
</evidence>
<keyword evidence="4" id="KW-1185">Reference proteome</keyword>
<dbReference type="EMBL" id="RFFH01000001">
    <property type="protein sequence ID" value="RMI35476.1"/>
    <property type="molecule type" value="Genomic_DNA"/>
</dbReference>
<name>A0A3M2LEI4_9NOCA</name>
<protein>
    <submittedName>
        <fullName evidence="3">HNH endonuclease</fullName>
    </submittedName>
</protein>
<evidence type="ECO:0000313" key="3">
    <source>
        <dbReference type="EMBL" id="RMI35476.1"/>
    </source>
</evidence>
<feature type="region of interest" description="Disordered" evidence="1">
    <location>
        <begin position="297"/>
        <end position="327"/>
    </location>
</feature>
<dbReference type="RefSeq" id="WP_122186452.1">
    <property type="nucleotide sequence ID" value="NZ_RFFH01000001.1"/>
</dbReference>
<dbReference type="InterPro" id="IPR003870">
    <property type="entry name" value="DUF222"/>
</dbReference>
<sequence length="508" mass="56155">MSEFAARYEARLELVDRLRAAHATLAAAQADKIRLETELYHLRRSEELEFGINPAFAGESVATEIAVTLKCSQRQADHDVNLGLALQHRFPHTREAFAAGQLEPAKVQIICAELDSVADEVVATLEPRIVQHALDIDPSRLKRTIRRWVLEVDSRAQIKRRKQAERDRDVTIFARDDGTAGIDATMTAEGGRALYHRLREMATGDVCGRDPRTLGQRRSDALAALADTGRLACQCGRPDCPRSDDLPEPRRALVHVGVSAETLLGIQDNPALLQGFGAIDAHLARRIARHARFVVLPEPPETGSTPTSSTEAADHLPATAEPELRYRPSRALAQRVRAFDAVCRAPGCTVPAALTDLDHCVPFDHSDPVRGGPTTEANLACRCRRHHRLKTDIDNGYVRWRIRQGAGRREEWVTPAGASMVSEPEGVEYLFPRERVAKVQELDPAEGSVMIENDFGCAAHLFELIRLTKASRWPDVERAWSTTLWKDVTRAVPGVEIGLGVPESAPPF</sequence>
<dbReference type="CDD" id="cd00085">
    <property type="entry name" value="HNHc"/>
    <property type="match status" value="1"/>
</dbReference>
<comment type="caution">
    <text evidence="3">The sequence shown here is derived from an EMBL/GenBank/DDBJ whole genome shotgun (WGS) entry which is preliminary data.</text>
</comment>
<feature type="domain" description="DUF222" evidence="2">
    <location>
        <begin position="54"/>
        <end position="299"/>
    </location>
</feature>
<keyword evidence="3" id="KW-0255">Endonuclease</keyword>
<gene>
    <name evidence="3" type="ORF">EBN03_04260</name>
</gene>
<dbReference type="Gene3D" id="1.10.30.50">
    <property type="match status" value="1"/>
</dbReference>
<keyword evidence="3" id="KW-0378">Hydrolase</keyword>
<dbReference type="OrthoDB" id="5244772at2"/>
<dbReference type="AlphaFoldDB" id="A0A3M2LEI4"/>
<feature type="compositionally biased region" description="Low complexity" evidence="1">
    <location>
        <begin position="301"/>
        <end position="311"/>
    </location>
</feature>